<accession>A0A6J7WQ21</accession>
<organism evidence="1">
    <name type="scientific">uncultured Caudovirales phage</name>
    <dbReference type="NCBI Taxonomy" id="2100421"/>
    <lineage>
        <taxon>Viruses</taxon>
        <taxon>Duplodnaviria</taxon>
        <taxon>Heunggongvirae</taxon>
        <taxon>Uroviricota</taxon>
        <taxon>Caudoviricetes</taxon>
        <taxon>Peduoviridae</taxon>
        <taxon>Maltschvirus</taxon>
        <taxon>Maltschvirus maltsch</taxon>
    </lineage>
</organism>
<reference evidence="1" key="1">
    <citation type="submission" date="2020-05" db="EMBL/GenBank/DDBJ databases">
        <authorList>
            <person name="Chiriac C."/>
            <person name="Salcher M."/>
            <person name="Ghai R."/>
            <person name="Kavagutti S V."/>
        </authorList>
    </citation>
    <scope>NUCLEOTIDE SEQUENCE</scope>
</reference>
<proteinExistence type="predicted"/>
<name>A0A6J7WQ21_9CAUD</name>
<dbReference type="EMBL" id="LR798278">
    <property type="protein sequence ID" value="CAB5220006.1"/>
    <property type="molecule type" value="Genomic_DNA"/>
</dbReference>
<evidence type="ECO:0000313" key="1">
    <source>
        <dbReference type="EMBL" id="CAB5220006.1"/>
    </source>
</evidence>
<sequence length="247" mass="27819">MSKIDINYFLSATATWKESMMQNYAKQFGTWENNPTAAANTSNTKTLREAAQLALDALHLWHWTKQTAFLDPAHDALRDALLGPDHIEDHLEMVPPFEQEPTGKHSLQVQPIVWALNPEDLEEFATHEALAKPVILCGRNSKARDRLPLYTSPPKPQSNQKPVAWMLIDASGEEDDITYEDPMGDLPEGWTCKPLYTSPPQRPPLTNGEIYTAYITATNQTLRPQDERLAFAFARAIEREHGIGGEE</sequence>
<gene>
    <name evidence="1" type="ORF">UFOVP239_28</name>
</gene>
<protein>
    <submittedName>
        <fullName evidence="1">Uncharacterized protein</fullName>
    </submittedName>
</protein>